<dbReference type="RefSeq" id="WP_341373121.1">
    <property type="nucleotide sequence ID" value="NZ_JBBUTF010000004.1"/>
</dbReference>
<organism evidence="12 13">
    <name type="scientific">Pseudaquabacterium rugosum</name>
    <dbReference type="NCBI Taxonomy" id="2984194"/>
    <lineage>
        <taxon>Bacteria</taxon>
        <taxon>Pseudomonadati</taxon>
        <taxon>Pseudomonadota</taxon>
        <taxon>Betaproteobacteria</taxon>
        <taxon>Burkholderiales</taxon>
        <taxon>Sphaerotilaceae</taxon>
        <taxon>Pseudaquabacterium</taxon>
    </lineage>
</organism>
<dbReference type="PANTHER" id="PTHR35011:SF2">
    <property type="entry name" value="2,3-DIKETO-L-GULONATE TRAP TRANSPORTER SMALL PERMEASE PROTEIN YIAM"/>
    <property type="match status" value="1"/>
</dbReference>
<keyword evidence="6 9" id="KW-1133">Transmembrane helix</keyword>
<comment type="subcellular location">
    <subcellularLocation>
        <location evidence="1 9">Cell inner membrane</location>
        <topology evidence="1 9">Multi-pass membrane protein</topology>
    </subcellularLocation>
</comment>
<dbReference type="Proteomes" id="UP001368500">
    <property type="component" value="Unassembled WGS sequence"/>
</dbReference>
<evidence type="ECO:0000313" key="12">
    <source>
        <dbReference type="EMBL" id="MEK8025336.1"/>
    </source>
</evidence>
<feature type="domain" description="Tripartite ATP-independent periplasmic transporters DctQ component" evidence="11">
    <location>
        <begin position="52"/>
        <end position="181"/>
    </location>
</feature>
<comment type="function">
    <text evidence="9">Part of the tripartite ATP-independent periplasmic (TRAP) transport system.</text>
</comment>
<keyword evidence="3" id="KW-1003">Cell membrane</keyword>
<dbReference type="InterPro" id="IPR007387">
    <property type="entry name" value="TRAP_DctQ"/>
</dbReference>
<evidence type="ECO:0000256" key="2">
    <source>
        <dbReference type="ARBA" id="ARBA00022448"/>
    </source>
</evidence>
<evidence type="ECO:0000256" key="9">
    <source>
        <dbReference type="RuleBase" id="RU369079"/>
    </source>
</evidence>
<reference evidence="12 13" key="1">
    <citation type="submission" date="2024-04" db="EMBL/GenBank/DDBJ databases">
        <title>Novel species of the genus Ideonella isolated from streams.</title>
        <authorList>
            <person name="Lu H."/>
        </authorList>
    </citation>
    <scope>NUCLEOTIDE SEQUENCE [LARGE SCALE GENOMIC DNA]</scope>
    <source>
        <strain evidence="12 13">BYS139W</strain>
    </source>
</reference>
<evidence type="ECO:0000256" key="10">
    <source>
        <dbReference type="SAM" id="MobiDB-lite"/>
    </source>
</evidence>
<sequence length="193" mass="20803">MATPQPQPTSTPGAAAASGDAASSGPSGPLTRLAALAHRAAEGIGVGLFTALFLVFLVQVTARFGFDRPLPWTDEVAVSLYVVVILWAAATLVPEREHVVFDLVWNAAGRRTRQLMRVSSLLLLGGLAAWALPASWDYVSYMAIERTPVLEIPFMWIYAPFVLLLISLVARSLHGIWRALRGLDLEDAGVPTQ</sequence>
<evidence type="ECO:0000256" key="8">
    <source>
        <dbReference type="ARBA" id="ARBA00038436"/>
    </source>
</evidence>
<accession>A0ABU9B6U5</accession>
<keyword evidence="7 9" id="KW-0472">Membrane</keyword>
<proteinExistence type="inferred from homology"/>
<protein>
    <recommendedName>
        <fullName evidence="9">TRAP transporter small permease protein</fullName>
    </recommendedName>
</protein>
<keyword evidence="4 9" id="KW-0997">Cell inner membrane</keyword>
<gene>
    <name evidence="12" type="ORF">AACH11_05110</name>
</gene>
<keyword evidence="2 9" id="KW-0813">Transport</keyword>
<comment type="similarity">
    <text evidence="8 9">Belongs to the TRAP transporter small permease family.</text>
</comment>
<dbReference type="EMBL" id="JBBUTF010000004">
    <property type="protein sequence ID" value="MEK8025336.1"/>
    <property type="molecule type" value="Genomic_DNA"/>
</dbReference>
<keyword evidence="5 9" id="KW-0812">Transmembrane</keyword>
<dbReference type="InterPro" id="IPR055348">
    <property type="entry name" value="DctQ"/>
</dbReference>
<feature type="region of interest" description="Disordered" evidence="10">
    <location>
        <begin position="1"/>
        <end position="24"/>
    </location>
</feature>
<comment type="subunit">
    <text evidence="9">The complex comprises the extracytoplasmic solute receptor protein and the two transmembrane proteins.</text>
</comment>
<evidence type="ECO:0000259" key="11">
    <source>
        <dbReference type="Pfam" id="PF04290"/>
    </source>
</evidence>
<feature type="transmembrane region" description="Helical" evidence="9">
    <location>
        <begin position="76"/>
        <end position="94"/>
    </location>
</feature>
<comment type="caution">
    <text evidence="12">The sequence shown here is derived from an EMBL/GenBank/DDBJ whole genome shotgun (WGS) entry which is preliminary data.</text>
</comment>
<keyword evidence="13" id="KW-1185">Reference proteome</keyword>
<evidence type="ECO:0000256" key="5">
    <source>
        <dbReference type="ARBA" id="ARBA00022692"/>
    </source>
</evidence>
<feature type="transmembrane region" description="Helical" evidence="9">
    <location>
        <begin position="44"/>
        <end position="64"/>
    </location>
</feature>
<evidence type="ECO:0000256" key="1">
    <source>
        <dbReference type="ARBA" id="ARBA00004429"/>
    </source>
</evidence>
<evidence type="ECO:0000313" key="13">
    <source>
        <dbReference type="Proteomes" id="UP001368500"/>
    </source>
</evidence>
<evidence type="ECO:0000256" key="4">
    <source>
        <dbReference type="ARBA" id="ARBA00022519"/>
    </source>
</evidence>
<evidence type="ECO:0000256" key="6">
    <source>
        <dbReference type="ARBA" id="ARBA00022989"/>
    </source>
</evidence>
<feature type="transmembrane region" description="Helical" evidence="9">
    <location>
        <begin position="152"/>
        <end position="173"/>
    </location>
</feature>
<feature type="transmembrane region" description="Helical" evidence="9">
    <location>
        <begin position="115"/>
        <end position="132"/>
    </location>
</feature>
<name>A0ABU9B6U5_9BURK</name>
<dbReference type="Pfam" id="PF04290">
    <property type="entry name" value="DctQ"/>
    <property type="match status" value="1"/>
</dbReference>
<evidence type="ECO:0000256" key="3">
    <source>
        <dbReference type="ARBA" id="ARBA00022475"/>
    </source>
</evidence>
<evidence type="ECO:0000256" key="7">
    <source>
        <dbReference type="ARBA" id="ARBA00023136"/>
    </source>
</evidence>
<feature type="compositionally biased region" description="Low complexity" evidence="10">
    <location>
        <begin position="10"/>
        <end position="24"/>
    </location>
</feature>
<dbReference type="PANTHER" id="PTHR35011">
    <property type="entry name" value="2,3-DIKETO-L-GULONATE TRAP TRANSPORTER SMALL PERMEASE PROTEIN YIAM"/>
    <property type="match status" value="1"/>
</dbReference>